<dbReference type="PANTHER" id="PTHR46124:SF2">
    <property type="entry name" value="D-AMINOACYL-TRNA DEACYLASE"/>
    <property type="match status" value="1"/>
</dbReference>
<dbReference type="GO" id="GO:0016788">
    <property type="term" value="F:hydrolase activity, acting on ester bonds"/>
    <property type="evidence" value="ECO:0007669"/>
    <property type="project" value="InterPro"/>
</dbReference>
<organism evidence="4 5">
    <name type="scientific">Litorilinea aerophila</name>
    <dbReference type="NCBI Taxonomy" id="1204385"/>
    <lineage>
        <taxon>Bacteria</taxon>
        <taxon>Bacillati</taxon>
        <taxon>Chloroflexota</taxon>
        <taxon>Caldilineae</taxon>
        <taxon>Caldilineales</taxon>
        <taxon>Caldilineaceae</taxon>
        <taxon>Litorilinea</taxon>
    </lineage>
</organism>
<protein>
    <submittedName>
        <fullName evidence="4">TatD family deoxyribonuclease</fullName>
    </submittedName>
</protein>
<dbReference type="Proteomes" id="UP000317371">
    <property type="component" value="Unassembled WGS sequence"/>
</dbReference>
<keyword evidence="3" id="KW-0175">Coiled coil</keyword>
<dbReference type="EMBL" id="VIGC01000007">
    <property type="protein sequence ID" value="TQE96550.1"/>
    <property type="molecule type" value="Genomic_DNA"/>
</dbReference>
<feature type="coiled-coil region" evidence="3">
    <location>
        <begin position="214"/>
        <end position="241"/>
    </location>
</feature>
<gene>
    <name evidence="4" type="ORF">FKZ61_06560</name>
</gene>
<dbReference type="InParanoid" id="A0A540VII4"/>
<accession>A0A540VII4</accession>
<feature type="binding site" evidence="2">
    <location>
        <position position="87"/>
    </location>
    <ligand>
        <name>a divalent metal cation</name>
        <dbReference type="ChEBI" id="CHEBI:60240"/>
        <label>1</label>
    </ligand>
</feature>
<dbReference type="CDD" id="cd01310">
    <property type="entry name" value="TatD_DNAse"/>
    <property type="match status" value="1"/>
</dbReference>
<dbReference type="PANTHER" id="PTHR46124">
    <property type="entry name" value="D-AMINOACYL-TRNA DEACYLASE"/>
    <property type="match status" value="1"/>
</dbReference>
<evidence type="ECO:0000313" key="4">
    <source>
        <dbReference type="EMBL" id="TQE96550.1"/>
    </source>
</evidence>
<reference evidence="4 5" key="1">
    <citation type="submission" date="2019-06" db="EMBL/GenBank/DDBJ databases">
        <title>Genome sequence of Litorilinea aerophila BAA-2444.</title>
        <authorList>
            <person name="Maclea K.S."/>
            <person name="Maurais E.G."/>
            <person name="Iannazzi L.C."/>
        </authorList>
    </citation>
    <scope>NUCLEOTIDE SEQUENCE [LARGE SCALE GENOMIC DNA]</scope>
    <source>
        <strain evidence="4 5">ATCC BAA-2444</strain>
    </source>
</reference>
<feature type="binding site" evidence="2">
    <location>
        <position position="6"/>
    </location>
    <ligand>
        <name>a divalent metal cation</name>
        <dbReference type="ChEBI" id="CHEBI:60240"/>
        <label>1</label>
    </ligand>
</feature>
<evidence type="ECO:0000256" key="2">
    <source>
        <dbReference type="PIRSR" id="PIRSR005902-1"/>
    </source>
</evidence>
<feature type="binding site" evidence="2">
    <location>
        <position position="196"/>
    </location>
    <ligand>
        <name>a divalent metal cation</name>
        <dbReference type="ChEBI" id="CHEBI:60240"/>
        <label>1</label>
    </ligand>
</feature>
<feature type="binding site" evidence="2">
    <location>
        <position position="148"/>
    </location>
    <ligand>
        <name>a divalent metal cation</name>
        <dbReference type="ChEBI" id="CHEBI:60240"/>
        <label>2</label>
    </ligand>
</feature>
<feature type="binding site" evidence="2">
    <location>
        <position position="8"/>
    </location>
    <ligand>
        <name>a divalent metal cation</name>
        <dbReference type="ChEBI" id="CHEBI:60240"/>
        <label>1</label>
    </ligand>
</feature>
<dbReference type="PIRSF" id="PIRSF005902">
    <property type="entry name" value="DNase_TatD"/>
    <property type="match status" value="1"/>
</dbReference>
<sequence length="250" mass="28133">MLVDAHTHLDHYEPGQLPEVLAEIDRLDVLTLANSLHLDSYRRNLEIARDNPRIVVGLGVHPWHAAAWVERLAELEPYLAAAPFFGEIGLDFHWVEEPATYPAQREVFDFFLAAARELDRPVNLHTKGAEAEILARLDHFGIRRAIIHWYSGPLDPFTALVERGYAFTVGVEVLHSDAIRELARRIPLDQLLTETDGPTGLAWLTGEPGYPHHLVDVLAELARLRGEREEILQEAVAQNAQRLLGLSAHL</sequence>
<dbReference type="OrthoDB" id="9810005at2"/>
<dbReference type="AlphaFoldDB" id="A0A540VII4"/>
<dbReference type="InterPro" id="IPR018228">
    <property type="entry name" value="DNase_TatD-rel_CS"/>
</dbReference>
<dbReference type="PROSITE" id="PS01091">
    <property type="entry name" value="TATD_3"/>
    <property type="match status" value="1"/>
</dbReference>
<evidence type="ECO:0000313" key="5">
    <source>
        <dbReference type="Proteomes" id="UP000317371"/>
    </source>
</evidence>
<proteinExistence type="predicted"/>
<dbReference type="RefSeq" id="WP_141609292.1">
    <property type="nucleotide sequence ID" value="NZ_VIGC02000007.1"/>
</dbReference>
<dbReference type="Gene3D" id="3.20.20.140">
    <property type="entry name" value="Metal-dependent hydrolases"/>
    <property type="match status" value="1"/>
</dbReference>
<dbReference type="GO" id="GO:0046872">
    <property type="term" value="F:metal ion binding"/>
    <property type="evidence" value="ECO:0007669"/>
    <property type="project" value="UniProtKB-KW"/>
</dbReference>
<dbReference type="SUPFAM" id="SSF51556">
    <property type="entry name" value="Metallo-dependent hydrolases"/>
    <property type="match status" value="1"/>
</dbReference>
<dbReference type="Pfam" id="PF01026">
    <property type="entry name" value="TatD_DNase"/>
    <property type="match status" value="1"/>
</dbReference>
<name>A0A540VII4_9CHLR</name>
<comment type="caution">
    <text evidence="4">The sequence shown here is derived from an EMBL/GenBank/DDBJ whole genome shotgun (WGS) entry which is preliminary data.</text>
</comment>
<keyword evidence="1" id="KW-0378">Hydrolase</keyword>
<keyword evidence="5" id="KW-1185">Reference proteome</keyword>
<keyword evidence="2" id="KW-0479">Metal-binding</keyword>
<dbReference type="PROSITE" id="PS01137">
    <property type="entry name" value="TATD_1"/>
    <property type="match status" value="1"/>
</dbReference>
<dbReference type="InterPro" id="IPR001130">
    <property type="entry name" value="TatD-like"/>
</dbReference>
<evidence type="ECO:0000256" key="1">
    <source>
        <dbReference type="ARBA" id="ARBA00022801"/>
    </source>
</evidence>
<evidence type="ECO:0000256" key="3">
    <source>
        <dbReference type="SAM" id="Coils"/>
    </source>
</evidence>
<feature type="binding site" evidence="2">
    <location>
        <position position="125"/>
    </location>
    <ligand>
        <name>a divalent metal cation</name>
        <dbReference type="ChEBI" id="CHEBI:60240"/>
        <label>2</label>
    </ligand>
</feature>
<dbReference type="InterPro" id="IPR032466">
    <property type="entry name" value="Metal_Hydrolase"/>
</dbReference>